<dbReference type="PANTHER" id="PTHR48090">
    <property type="entry name" value="UNDECAPRENYL-PHOSPHATE 4-DEOXY-4-FORMAMIDO-L-ARABINOSE TRANSFERASE-RELATED"/>
    <property type="match status" value="1"/>
</dbReference>
<dbReference type="SUPFAM" id="SSF53448">
    <property type="entry name" value="Nucleotide-diphospho-sugar transferases"/>
    <property type="match status" value="1"/>
</dbReference>
<gene>
    <name evidence="3" type="ORF">ATF69_3470</name>
</gene>
<evidence type="ECO:0000259" key="2">
    <source>
        <dbReference type="Pfam" id="PF00535"/>
    </source>
</evidence>
<reference evidence="3 4" key="1">
    <citation type="journal article" date="2015" name="Stand. Genomic Sci.">
        <title>Genomic Encyclopedia of Bacterial and Archaeal Type Strains, Phase III: the genomes of soil and plant-associated and newly described type strains.</title>
        <authorList>
            <person name="Whitman W.B."/>
            <person name="Woyke T."/>
            <person name="Klenk H.P."/>
            <person name="Zhou Y."/>
            <person name="Lilburn T.G."/>
            <person name="Beck B.J."/>
            <person name="De Vos P."/>
            <person name="Vandamme P."/>
            <person name="Eisen J.A."/>
            <person name="Garrity G."/>
            <person name="Hugenholtz P."/>
            <person name="Kyrpides N.C."/>
        </authorList>
    </citation>
    <scope>NUCLEOTIDE SEQUENCE [LARGE SCALE GENOMIC DNA]</scope>
    <source>
        <strain evidence="3 4">DSM 64</strain>
    </source>
</reference>
<dbReference type="InterPro" id="IPR050256">
    <property type="entry name" value="Glycosyltransferase_2"/>
</dbReference>
<comment type="caution">
    <text evidence="3">The sequence shown here is derived from an EMBL/GenBank/DDBJ whole genome shotgun (WGS) entry which is preliminary data.</text>
</comment>
<dbReference type="Gene3D" id="3.90.550.10">
    <property type="entry name" value="Spore Coat Polysaccharide Biosynthesis Protein SpsA, Chain A"/>
    <property type="match status" value="1"/>
</dbReference>
<dbReference type="GeneID" id="51112517"/>
<keyword evidence="1" id="KW-0472">Membrane</keyword>
<protein>
    <submittedName>
        <fullName evidence="3">Glycosyltransferase involved in cell wall biosynthesis</fullName>
    </submittedName>
</protein>
<organism evidence="3 4">
    <name type="scientific">Acidovorax delafieldii</name>
    <name type="common">Pseudomonas delafieldii</name>
    <dbReference type="NCBI Taxonomy" id="47920"/>
    <lineage>
        <taxon>Bacteria</taxon>
        <taxon>Pseudomonadati</taxon>
        <taxon>Pseudomonadota</taxon>
        <taxon>Betaproteobacteria</taxon>
        <taxon>Burkholderiales</taxon>
        <taxon>Comamonadaceae</taxon>
        <taxon>Acidovorax</taxon>
    </lineage>
</organism>
<accession>A0A561XIJ7</accession>
<proteinExistence type="predicted"/>
<dbReference type="PANTHER" id="PTHR48090:SF6">
    <property type="entry name" value="SLR5056 PROTEIN"/>
    <property type="match status" value="1"/>
</dbReference>
<keyword evidence="1" id="KW-0812">Transmembrane</keyword>
<feature type="transmembrane region" description="Helical" evidence="1">
    <location>
        <begin position="264"/>
        <end position="283"/>
    </location>
</feature>
<feature type="domain" description="Glycosyltransferase 2-like" evidence="2">
    <location>
        <begin position="10"/>
        <end position="137"/>
    </location>
</feature>
<keyword evidence="3" id="KW-0808">Transferase</keyword>
<keyword evidence="1" id="KW-1133">Transmembrane helix</keyword>
<dbReference type="AlphaFoldDB" id="A0A561XIJ7"/>
<sequence>MPKLCAKLIVLMPVYEDAEACSQLLRHLEISIQEPYCVVVVDDGSLRHPFVYPVARNSAQDLRVIRLSRNRGHQAAIAVGLRYIARYVRTDQWVVVMDSDGEDVPEAIAELVAQNEAIVDVVAASRGKRNDGPLFQLLYAAYKALFRCLTGYRMNFGNFMALRGTAVQRLSTMTTLSQHLAATVLASGLEMRKVRVDRGRRYAGRSKMNLRKLVLHGVASLAVLAPVVQRRLALNTALFAGLASVGGMVLGGLMAAGLHANLSSVAMAVVVVSAVVVVVSVGLSSRLQKLRKRTERALDRAQPFSIRIETSEDLVTGGTPAPSARLLAQPTSGCSLSGNNISHSLLQQDI</sequence>
<evidence type="ECO:0000313" key="3">
    <source>
        <dbReference type="EMBL" id="TWG35902.1"/>
    </source>
</evidence>
<dbReference type="Pfam" id="PF00535">
    <property type="entry name" value="Glycos_transf_2"/>
    <property type="match status" value="1"/>
</dbReference>
<dbReference type="InterPro" id="IPR029044">
    <property type="entry name" value="Nucleotide-diphossugar_trans"/>
</dbReference>
<feature type="transmembrane region" description="Helical" evidence="1">
    <location>
        <begin position="236"/>
        <end position="258"/>
    </location>
</feature>
<dbReference type="InterPro" id="IPR001173">
    <property type="entry name" value="Glyco_trans_2-like"/>
</dbReference>
<evidence type="ECO:0000313" key="4">
    <source>
        <dbReference type="Proteomes" id="UP000321485"/>
    </source>
</evidence>
<name>A0A561XIJ7_ACIDE</name>
<dbReference type="RefSeq" id="WP_146871734.1">
    <property type="nucleotide sequence ID" value="NZ_VJWE01000015.1"/>
</dbReference>
<dbReference type="GO" id="GO:0016740">
    <property type="term" value="F:transferase activity"/>
    <property type="evidence" value="ECO:0007669"/>
    <property type="project" value="UniProtKB-KW"/>
</dbReference>
<evidence type="ECO:0000256" key="1">
    <source>
        <dbReference type="SAM" id="Phobius"/>
    </source>
</evidence>
<dbReference type="EMBL" id="VJWE01000015">
    <property type="protein sequence ID" value="TWG35902.1"/>
    <property type="molecule type" value="Genomic_DNA"/>
</dbReference>
<dbReference type="Proteomes" id="UP000321485">
    <property type="component" value="Unassembled WGS sequence"/>
</dbReference>